<keyword evidence="6" id="KW-0547">Nucleotide-binding</keyword>
<organism evidence="16 17">
    <name type="scientific">Alkalicoccus urumqiensis</name>
    <name type="common">Bacillus urumqiensis</name>
    <dbReference type="NCBI Taxonomy" id="1548213"/>
    <lineage>
        <taxon>Bacteria</taxon>
        <taxon>Bacillati</taxon>
        <taxon>Bacillota</taxon>
        <taxon>Bacilli</taxon>
        <taxon>Bacillales</taxon>
        <taxon>Bacillaceae</taxon>
        <taxon>Alkalicoccus</taxon>
    </lineage>
</organism>
<comment type="subcellular location">
    <subcellularLocation>
        <location evidence="1">Cell membrane</location>
        <topology evidence="1">Peripheral membrane protein</topology>
        <orientation evidence="1">Cytoplasmic side</orientation>
    </subcellularLocation>
</comment>
<evidence type="ECO:0000259" key="14">
    <source>
        <dbReference type="SMART" id="SM00382"/>
    </source>
</evidence>
<evidence type="ECO:0000256" key="3">
    <source>
        <dbReference type="ARBA" id="ARBA00014919"/>
    </source>
</evidence>
<feature type="domain" description="SRP54-type proteins GTP-binding" evidence="15">
    <location>
        <begin position="170"/>
        <end position="361"/>
    </location>
</feature>
<keyword evidence="9" id="KW-0342">GTP-binding</keyword>
<dbReference type="Gene3D" id="3.40.50.300">
    <property type="entry name" value="P-loop containing nucleotide triphosphate hydrolases"/>
    <property type="match status" value="1"/>
</dbReference>
<evidence type="ECO:0000256" key="12">
    <source>
        <dbReference type="ARBA" id="ARBA00025337"/>
    </source>
</evidence>
<keyword evidence="7" id="KW-1005">Bacterial flagellum biogenesis</keyword>
<proteinExistence type="inferred from homology"/>
<evidence type="ECO:0000256" key="1">
    <source>
        <dbReference type="ARBA" id="ARBA00004413"/>
    </source>
</evidence>
<evidence type="ECO:0000256" key="9">
    <source>
        <dbReference type="ARBA" id="ARBA00023134"/>
    </source>
</evidence>
<evidence type="ECO:0000256" key="2">
    <source>
        <dbReference type="ARBA" id="ARBA00008531"/>
    </source>
</evidence>
<dbReference type="GO" id="GO:0006614">
    <property type="term" value="P:SRP-dependent cotranslational protein targeting to membrane"/>
    <property type="evidence" value="ECO:0007669"/>
    <property type="project" value="UniProtKB-UniRule"/>
</dbReference>
<keyword evidence="16" id="KW-0969">Cilium</keyword>
<comment type="similarity">
    <text evidence="2">Belongs to the GTP-binding SRP family.</text>
</comment>
<evidence type="ECO:0000256" key="8">
    <source>
        <dbReference type="ARBA" id="ARBA00022927"/>
    </source>
</evidence>
<reference evidence="16 17" key="1">
    <citation type="submission" date="2018-03" db="EMBL/GenBank/DDBJ databases">
        <title>Bacillus urumqiensis sp. nov., a moderately haloalkaliphilic bacterium isolated from a salt lake.</title>
        <authorList>
            <person name="Zhao B."/>
            <person name="Liao Z."/>
        </authorList>
    </citation>
    <scope>NUCLEOTIDE SEQUENCE [LARGE SCALE GENOMIC DNA]</scope>
    <source>
        <strain evidence="16 17">BZ-SZ-XJ18</strain>
    </source>
</reference>
<dbReference type="InterPro" id="IPR003593">
    <property type="entry name" value="AAA+_ATPase"/>
</dbReference>
<keyword evidence="16" id="KW-0966">Cell projection</keyword>
<evidence type="ECO:0000256" key="7">
    <source>
        <dbReference type="ARBA" id="ARBA00022795"/>
    </source>
</evidence>
<keyword evidence="17" id="KW-1185">Reference proteome</keyword>
<dbReference type="GO" id="GO:0005047">
    <property type="term" value="F:signal recognition particle binding"/>
    <property type="evidence" value="ECO:0007669"/>
    <property type="project" value="TreeGrafter"/>
</dbReference>
<dbReference type="PANTHER" id="PTHR43134:SF3">
    <property type="entry name" value="FLAGELLAR BIOSYNTHESIS PROTEIN FLHF"/>
    <property type="match status" value="1"/>
</dbReference>
<keyword evidence="11" id="KW-1006">Bacterial flagellum protein export</keyword>
<dbReference type="PANTHER" id="PTHR43134">
    <property type="entry name" value="SIGNAL RECOGNITION PARTICLE RECEPTOR SUBUNIT ALPHA"/>
    <property type="match status" value="1"/>
</dbReference>
<evidence type="ECO:0000256" key="6">
    <source>
        <dbReference type="ARBA" id="ARBA00022741"/>
    </source>
</evidence>
<dbReference type="SUPFAM" id="SSF52540">
    <property type="entry name" value="P-loop containing nucleoside triphosphate hydrolases"/>
    <property type="match status" value="1"/>
</dbReference>
<dbReference type="RefSeq" id="WP_105959412.1">
    <property type="nucleotide sequence ID" value="NZ_PVNS01000009.1"/>
</dbReference>
<dbReference type="GO" id="GO:0005886">
    <property type="term" value="C:plasma membrane"/>
    <property type="evidence" value="ECO:0007669"/>
    <property type="project" value="UniProtKB-SubCell"/>
</dbReference>
<comment type="function">
    <text evidence="12">Necessary for flagellar biosynthesis. May be involved in translocation of the flagellum.</text>
</comment>
<evidence type="ECO:0000313" key="16">
    <source>
        <dbReference type="EMBL" id="PRO65212.1"/>
    </source>
</evidence>
<evidence type="ECO:0000313" key="17">
    <source>
        <dbReference type="Proteomes" id="UP000243650"/>
    </source>
</evidence>
<protein>
    <recommendedName>
        <fullName evidence="3 13">Flagellar biosynthesis protein FlhF</fullName>
    </recommendedName>
</protein>
<name>A0A2P6MFY7_ALKUR</name>
<dbReference type="OrthoDB" id="9778554at2"/>
<dbReference type="Gene3D" id="1.20.120.1380">
    <property type="entry name" value="Flagellar FlhF biosynthesis protein, N domain"/>
    <property type="match status" value="1"/>
</dbReference>
<dbReference type="InterPro" id="IPR000897">
    <property type="entry name" value="SRP54_GTPase_dom"/>
</dbReference>
<keyword evidence="8" id="KW-0653">Protein transport</keyword>
<keyword evidence="4" id="KW-0813">Transport</keyword>
<dbReference type="GO" id="GO:0015031">
    <property type="term" value="P:protein transport"/>
    <property type="evidence" value="ECO:0007669"/>
    <property type="project" value="UniProtKB-KW"/>
</dbReference>
<dbReference type="FunFam" id="3.40.50.300:FF:000695">
    <property type="entry name" value="Flagellar biosynthesis regulator FlhF"/>
    <property type="match status" value="1"/>
</dbReference>
<evidence type="ECO:0000256" key="10">
    <source>
        <dbReference type="ARBA" id="ARBA00023136"/>
    </source>
</evidence>
<dbReference type="GO" id="GO:0005525">
    <property type="term" value="F:GTP binding"/>
    <property type="evidence" value="ECO:0007669"/>
    <property type="project" value="UniProtKB-UniRule"/>
</dbReference>
<dbReference type="GO" id="GO:0044781">
    <property type="term" value="P:bacterial-type flagellum organization"/>
    <property type="evidence" value="ECO:0007669"/>
    <property type="project" value="UniProtKB-UniRule"/>
</dbReference>
<evidence type="ECO:0000259" key="15">
    <source>
        <dbReference type="SMART" id="SM00962"/>
    </source>
</evidence>
<dbReference type="InterPro" id="IPR020006">
    <property type="entry name" value="FlhF"/>
</dbReference>
<evidence type="ECO:0000256" key="5">
    <source>
        <dbReference type="ARBA" id="ARBA00022475"/>
    </source>
</evidence>
<dbReference type="SMART" id="SM00962">
    <property type="entry name" value="SRP54"/>
    <property type="match status" value="1"/>
</dbReference>
<keyword evidence="16" id="KW-0282">Flagellum</keyword>
<dbReference type="Proteomes" id="UP000243650">
    <property type="component" value="Unassembled WGS sequence"/>
</dbReference>
<dbReference type="InterPro" id="IPR047040">
    <property type="entry name" value="FlhF__GTPase_dom"/>
</dbReference>
<dbReference type="InterPro" id="IPR027417">
    <property type="entry name" value="P-loop_NTPase"/>
</dbReference>
<comment type="caution">
    <text evidence="16">The sequence shown here is derived from an EMBL/GenBank/DDBJ whole genome shotgun (WGS) entry which is preliminary data.</text>
</comment>
<keyword evidence="10" id="KW-0472">Membrane</keyword>
<evidence type="ECO:0000256" key="4">
    <source>
        <dbReference type="ARBA" id="ARBA00022448"/>
    </source>
</evidence>
<evidence type="ECO:0000256" key="13">
    <source>
        <dbReference type="NCBIfam" id="TIGR03499"/>
    </source>
</evidence>
<accession>A0A2P6MFY7</accession>
<dbReference type="Pfam" id="PF00448">
    <property type="entry name" value="SRP54"/>
    <property type="match status" value="1"/>
</dbReference>
<dbReference type="NCBIfam" id="TIGR03499">
    <property type="entry name" value="FlhF"/>
    <property type="match status" value="1"/>
</dbReference>
<feature type="domain" description="AAA+ ATPase" evidence="14">
    <location>
        <begin position="169"/>
        <end position="305"/>
    </location>
</feature>
<dbReference type="CDD" id="cd17873">
    <property type="entry name" value="FlhF"/>
    <property type="match status" value="1"/>
</dbReference>
<keyword evidence="5" id="KW-1003">Cell membrane</keyword>
<sequence length="366" mass="41419">MRVKKYNAPTMAEAMEKVRDELGRDAVILHSKKVEKGGLLGFFTKKSMEVVAAVDPETPVTETQVKKKALKKVPQKSNREQEVMRQELRELKSLTSANSSGPRTVLSGGPEKAEERLFELEIEEPLRSEILHALLKRWYREEEPEESSLDSWLEEEIQKRIPETPDLSGRKFINVFGPTGVGKTTTLAKIAAKAVVQEGKKVGFITTDTFRIAAIEQLKTYADILDVPVKVAYSMEDFEAAKAAYEDFDLVLIDSAGRNFRNPLYVEQLKELIDLENEVENYLVLSVTSKYRDMKKIIEQFELIRVDAFVFTKFDETETSGVVLNAVNEYQIPVRYITVGQNVPDDIRPADRAEVAALITGRKSVQ</sequence>
<dbReference type="AlphaFoldDB" id="A0A2P6MFY7"/>
<dbReference type="EMBL" id="PVNS01000009">
    <property type="protein sequence ID" value="PRO65212.1"/>
    <property type="molecule type" value="Genomic_DNA"/>
</dbReference>
<dbReference type="GO" id="GO:0003924">
    <property type="term" value="F:GTPase activity"/>
    <property type="evidence" value="ECO:0007669"/>
    <property type="project" value="UniProtKB-UniRule"/>
</dbReference>
<evidence type="ECO:0000256" key="11">
    <source>
        <dbReference type="ARBA" id="ARBA00023225"/>
    </source>
</evidence>
<dbReference type="SMART" id="SM00382">
    <property type="entry name" value="AAA"/>
    <property type="match status" value="1"/>
</dbReference>
<gene>
    <name evidence="16" type="primary">flhF</name>
    <name evidence="16" type="ORF">C6I21_10430</name>
</gene>